<comment type="caution">
    <text evidence="9">The sequence shown here is derived from an EMBL/GenBank/DDBJ whole genome shotgun (WGS) entry which is preliminary data.</text>
</comment>
<protein>
    <submittedName>
        <fullName evidence="9">Prepilin-type N-terminal cleavage/methylation domain-containing protein</fullName>
    </submittedName>
</protein>
<evidence type="ECO:0000256" key="8">
    <source>
        <dbReference type="SAM" id="Phobius"/>
    </source>
</evidence>
<evidence type="ECO:0000256" key="7">
    <source>
        <dbReference type="ARBA" id="ARBA00043982"/>
    </source>
</evidence>
<dbReference type="GO" id="GO:0015627">
    <property type="term" value="C:type II protein secretion system complex"/>
    <property type="evidence" value="ECO:0007669"/>
    <property type="project" value="InterPro"/>
</dbReference>
<dbReference type="InterPro" id="IPR012902">
    <property type="entry name" value="N_methyl_site"/>
</dbReference>
<keyword evidence="6 8" id="KW-0472">Membrane</keyword>
<keyword evidence="3" id="KW-0488">Methylation</keyword>
<name>A0AAW4MVB7_9FIRM</name>
<evidence type="ECO:0000256" key="6">
    <source>
        <dbReference type="ARBA" id="ARBA00023136"/>
    </source>
</evidence>
<dbReference type="InterPro" id="IPR045584">
    <property type="entry name" value="Pilin-like"/>
</dbReference>
<dbReference type="GeneID" id="301323365"/>
<dbReference type="GO" id="GO:0005886">
    <property type="term" value="C:plasma membrane"/>
    <property type="evidence" value="ECO:0007669"/>
    <property type="project" value="UniProtKB-SubCell"/>
</dbReference>
<sequence length="101" mass="11029">MKNNKAGFTLIEMIFCISVILVILLLVIPNVTSKNNVVKGKGCEAQVEVVNSQIILYQIEHDELPTSISQLTSGSNPYLTQKQATCPNGKSIYISNGQAYV</sequence>
<evidence type="ECO:0000256" key="1">
    <source>
        <dbReference type="ARBA" id="ARBA00004162"/>
    </source>
</evidence>
<dbReference type="AlphaFoldDB" id="A0AAW4MVB7"/>
<evidence type="ECO:0000256" key="2">
    <source>
        <dbReference type="ARBA" id="ARBA00022475"/>
    </source>
</evidence>
<dbReference type="PRINTS" id="PR00813">
    <property type="entry name" value="BCTERIALGSPG"/>
</dbReference>
<evidence type="ECO:0000256" key="3">
    <source>
        <dbReference type="ARBA" id="ARBA00022481"/>
    </source>
</evidence>
<evidence type="ECO:0000313" key="10">
    <source>
        <dbReference type="EMBL" id="MBV3391739.1"/>
    </source>
</evidence>
<dbReference type="Proteomes" id="UP001196408">
    <property type="component" value="Unassembled WGS sequence"/>
</dbReference>
<dbReference type="InterPro" id="IPR000983">
    <property type="entry name" value="Bac_GSPG_pilin"/>
</dbReference>
<accession>A0AAW4MVB7</accession>
<evidence type="ECO:0000313" key="11">
    <source>
        <dbReference type="Proteomes" id="UP001196408"/>
    </source>
</evidence>
<feature type="transmembrane region" description="Helical" evidence="8">
    <location>
        <begin position="6"/>
        <end position="28"/>
    </location>
</feature>
<keyword evidence="12" id="KW-1185">Reference proteome</keyword>
<dbReference type="Pfam" id="PF07963">
    <property type="entry name" value="N_methyl"/>
    <property type="match status" value="1"/>
</dbReference>
<dbReference type="GO" id="GO:0030420">
    <property type="term" value="P:establishment of competence for transformation"/>
    <property type="evidence" value="ECO:0007669"/>
    <property type="project" value="InterPro"/>
</dbReference>
<proteinExistence type="inferred from homology"/>
<dbReference type="EMBL" id="JAHOEF010000002">
    <property type="protein sequence ID" value="MBV3381716.1"/>
    <property type="molecule type" value="Genomic_DNA"/>
</dbReference>
<evidence type="ECO:0000256" key="5">
    <source>
        <dbReference type="ARBA" id="ARBA00022989"/>
    </source>
</evidence>
<organism evidence="9 11">
    <name type="scientific">Catenibacterium mitsuokai</name>
    <dbReference type="NCBI Taxonomy" id="100886"/>
    <lineage>
        <taxon>Bacteria</taxon>
        <taxon>Bacillati</taxon>
        <taxon>Bacillota</taxon>
        <taxon>Erysipelotrichia</taxon>
        <taxon>Erysipelotrichales</taxon>
        <taxon>Coprobacillaceae</taxon>
        <taxon>Catenibacterium</taxon>
    </lineage>
</organism>
<dbReference type="PIRSF" id="PIRSF029928">
    <property type="entry name" value="Late_competence_ComGC"/>
    <property type="match status" value="1"/>
</dbReference>
<keyword evidence="2" id="KW-1003">Cell membrane</keyword>
<gene>
    <name evidence="9" type="ORF">KSV97_00420</name>
    <name evidence="10" type="ORF">KSW06_00425</name>
</gene>
<dbReference type="RefSeq" id="WP_022424354.1">
    <property type="nucleotide sequence ID" value="NZ_CAXVKV010000064.1"/>
</dbReference>
<comment type="similarity">
    <text evidence="7">Belongs to the ComGC family.</text>
</comment>
<evidence type="ECO:0000256" key="4">
    <source>
        <dbReference type="ARBA" id="ARBA00022692"/>
    </source>
</evidence>
<dbReference type="InterPro" id="IPR016940">
    <property type="entry name" value="ComGC"/>
</dbReference>
<comment type="subcellular location">
    <subcellularLocation>
        <location evidence="1">Cell membrane</location>
        <topology evidence="1">Single-pass membrane protein</topology>
    </subcellularLocation>
</comment>
<dbReference type="EMBL" id="JAHOEL010000002">
    <property type="protein sequence ID" value="MBV3391739.1"/>
    <property type="molecule type" value="Genomic_DNA"/>
</dbReference>
<dbReference type="GO" id="GO:0015628">
    <property type="term" value="P:protein secretion by the type II secretion system"/>
    <property type="evidence" value="ECO:0007669"/>
    <property type="project" value="InterPro"/>
</dbReference>
<dbReference type="SUPFAM" id="SSF54523">
    <property type="entry name" value="Pili subunits"/>
    <property type="match status" value="1"/>
</dbReference>
<keyword evidence="4 8" id="KW-0812">Transmembrane</keyword>
<keyword evidence="5 8" id="KW-1133">Transmembrane helix</keyword>
<evidence type="ECO:0000313" key="12">
    <source>
        <dbReference type="Proteomes" id="UP001197492"/>
    </source>
</evidence>
<dbReference type="Proteomes" id="UP001197492">
    <property type="component" value="Unassembled WGS sequence"/>
</dbReference>
<dbReference type="NCBIfam" id="NF040999">
    <property type="entry name" value="pilin_ComGC"/>
    <property type="match status" value="1"/>
</dbReference>
<evidence type="ECO:0000313" key="9">
    <source>
        <dbReference type="EMBL" id="MBV3381716.1"/>
    </source>
</evidence>
<reference evidence="9 12" key="1">
    <citation type="submission" date="2021-06" db="EMBL/GenBank/DDBJ databases">
        <title>Collection of gut derived symbiotic bacterial strains cultured from healthy donors.</title>
        <authorList>
            <person name="Lin H."/>
            <person name="Littmann E."/>
            <person name="Pamer E.G."/>
        </authorList>
    </citation>
    <scope>NUCLEOTIDE SEQUENCE</scope>
    <source>
        <strain evidence="10 12">MSK.21.70</strain>
        <strain evidence="9">MSK.21.82</strain>
    </source>
</reference>
<dbReference type="NCBIfam" id="TIGR02532">
    <property type="entry name" value="IV_pilin_GFxxxE"/>
    <property type="match status" value="1"/>
</dbReference>